<keyword evidence="1" id="KW-0732">Signal</keyword>
<sequence length="93" mass="9933">MKKALLLVVSTMLMTISATSAIAHKDTPGIMGEHDMTGTVSQLDHKKGTFALQTKGGPTLNLHFPADQIKDVKNGDTITVHLGFTKEGGTEKK</sequence>
<feature type="signal peptide" evidence="1">
    <location>
        <begin position="1"/>
        <end position="20"/>
    </location>
</feature>
<dbReference type="Proteomes" id="UP000255165">
    <property type="component" value="Unassembled WGS sequence"/>
</dbReference>
<name>A0A370NNJ7_9BURK</name>
<dbReference type="AlphaFoldDB" id="A0A370NNJ7"/>
<evidence type="ECO:0008006" key="4">
    <source>
        <dbReference type="Google" id="ProtNLM"/>
    </source>
</evidence>
<accession>A0A370NNJ7</accession>
<evidence type="ECO:0000313" key="3">
    <source>
        <dbReference type="Proteomes" id="UP000255165"/>
    </source>
</evidence>
<proteinExistence type="predicted"/>
<feature type="chain" id="PRO_5016613296" description="Copper-binding protein" evidence="1">
    <location>
        <begin position="21"/>
        <end position="93"/>
    </location>
</feature>
<keyword evidence="3" id="KW-1185">Reference proteome</keyword>
<protein>
    <recommendedName>
        <fullName evidence="4">Copper-binding protein</fullName>
    </recommendedName>
</protein>
<comment type="caution">
    <text evidence="2">The sequence shown here is derived from an EMBL/GenBank/DDBJ whole genome shotgun (WGS) entry which is preliminary data.</text>
</comment>
<evidence type="ECO:0000313" key="2">
    <source>
        <dbReference type="EMBL" id="RDK07187.1"/>
    </source>
</evidence>
<dbReference type="EMBL" id="QKWJ01000046">
    <property type="protein sequence ID" value="RDK07187.1"/>
    <property type="molecule type" value="Genomic_DNA"/>
</dbReference>
<evidence type="ECO:0000256" key="1">
    <source>
        <dbReference type="SAM" id="SignalP"/>
    </source>
</evidence>
<gene>
    <name evidence="2" type="ORF">DN412_27275</name>
</gene>
<dbReference type="RefSeq" id="WP_115214434.1">
    <property type="nucleotide sequence ID" value="NZ_QKWJ01000046.1"/>
</dbReference>
<organism evidence="2 3">
    <name type="scientific">Cupriavidus lacunae</name>
    <dbReference type="NCBI Taxonomy" id="2666307"/>
    <lineage>
        <taxon>Bacteria</taxon>
        <taxon>Pseudomonadati</taxon>
        <taxon>Pseudomonadota</taxon>
        <taxon>Betaproteobacteria</taxon>
        <taxon>Burkholderiales</taxon>
        <taxon>Burkholderiaceae</taxon>
        <taxon>Cupriavidus</taxon>
    </lineage>
</organism>
<reference evidence="3" key="1">
    <citation type="submission" date="2018-06" db="EMBL/GenBank/DDBJ databases">
        <authorList>
            <person name="Feng T."/>
            <person name="Jeon C.O."/>
        </authorList>
    </citation>
    <scope>NUCLEOTIDE SEQUENCE [LARGE SCALE GENOMIC DNA]</scope>
    <source>
        <strain evidence="3">S23</strain>
    </source>
</reference>